<sequence length="226" mass="24848">MMVPVLADQVFILQQVVQLLLAQAEAPHDSNLVLQLALTELVKQVMRSFAQTTAVEALQGHLLHQAVQTTHQLLQAQVGTTGLPCDLAPYFERIYRSQHEVAQAMTELSWRLVQTESEVFRARTIVDTAPVPFGVTPLGIHAIPEGLLAEPLQPCGLQREVLQRDYAVRGLHFPWEVTVQGLTCIVESDGSLITFLEGLSPAQVLQAGTSFELLARDLYVPLVVAP</sequence>
<keyword evidence="2" id="KW-1185">Reference proteome</keyword>
<dbReference type="Proteomes" id="UP000239576">
    <property type="component" value="Unassembled WGS sequence"/>
</dbReference>
<dbReference type="EMBL" id="PVWK01000017">
    <property type="protein sequence ID" value="PSB33698.1"/>
    <property type="molecule type" value="Genomic_DNA"/>
</dbReference>
<evidence type="ECO:0000313" key="1">
    <source>
        <dbReference type="EMBL" id="PSB33698.1"/>
    </source>
</evidence>
<accession>A0A2T1ELZ5</accession>
<name>A0A2T1ELZ5_9CYAN</name>
<comment type="caution">
    <text evidence="1">The sequence shown here is derived from an EMBL/GenBank/DDBJ whole genome shotgun (WGS) entry which is preliminary data.</text>
</comment>
<organism evidence="1 2">
    <name type="scientific">Stenomitos frigidus ULC18</name>
    <dbReference type="NCBI Taxonomy" id="2107698"/>
    <lineage>
        <taxon>Bacteria</taxon>
        <taxon>Bacillati</taxon>
        <taxon>Cyanobacteriota</taxon>
        <taxon>Cyanophyceae</taxon>
        <taxon>Leptolyngbyales</taxon>
        <taxon>Leptolyngbyaceae</taxon>
        <taxon>Stenomitos</taxon>
    </lineage>
</organism>
<protein>
    <submittedName>
        <fullName evidence="1">Uncharacterized protein</fullName>
    </submittedName>
</protein>
<reference evidence="1 2" key="2">
    <citation type="submission" date="2018-03" db="EMBL/GenBank/DDBJ databases">
        <title>The ancient ancestry and fast evolution of plastids.</title>
        <authorList>
            <person name="Moore K.R."/>
            <person name="Magnabosco C."/>
            <person name="Momper L."/>
            <person name="Gold D.A."/>
            <person name="Bosak T."/>
            <person name="Fournier G.P."/>
        </authorList>
    </citation>
    <scope>NUCLEOTIDE SEQUENCE [LARGE SCALE GENOMIC DNA]</scope>
    <source>
        <strain evidence="1 2">ULC18</strain>
    </source>
</reference>
<gene>
    <name evidence="1" type="ORF">C7B82_04230</name>
</gene>
<evidence type="ECO:0000313" key="2">
    <source>
        <dbReference type="Proteomes" id="UP000239576"/>
    </source>
</evidence>
<dbReference type="AlphaFoldDB" id="A0A2T1ELZ5"/>
<reference evidence="2" key="1">
    <citation type="submission" date="2018-02" db="EMBL/GenBank/DDBJ databases">
        <authorList>
            <person name="Moore K."/>
            <person name="Momper L."/>
        </authorList>
    </citation>
    <scope>NUCLEOTIDE SEQUENCE [LARGE SCALE GENOMIC DNA]</scope>
    <source>
        <strain evidence="2">ULC18</strain>
    </source>
</reference>
<proteinExistence type="predicted"/>
<dbReference type="RefSeq" id="WP_106255059.1">
    <property type="nucleotide sequence ID" value="NZ_CAWNSW010000080.1"/>
</dbReference>